<dbReference type="InterPro" id="IPR007197">
    <property type="entry name" value="rSAM"/>
</dbReference>
<dbReference type="PANTHER" id="PTHR11228">
    <property type="entry name" value="RADICAL SAM DOMAIN PROTEIN"/>
    <property type="match status" value="1"/>
</dbReference>
<keyword evidence="4" id="KW-0411">Iron-sulfur</keyword>
<evidence type="ECO:0000313" key="7">
    <source>
        <dbReference type="Proteomes" id="UP000189229"/>
    </source>
</evidence>
<dbReference type="SFLD" id="SFLDS00029">
    <property type="entry name" value="Radical_SAM"/>
    <property type="match status" value="1"/>
</dbReference>
<evidence type="ECO:0000313" key="6">
    <source>
        <dbReference type="EMBL" id="OOK65740.1"/>
    </source>
</evidence>
<keyword evidence="1" id="KW-0949">S-adenosyl-L-methionine</keyword>
<dbReference type="Proteomes" id="UP000189229">
    <property type="component" value="Unassembled WGS sequence"/>
</dbReference>
<dbReference type="SUPFAM" id="SSF102114">
    <property type="entry name" value="Radical SAM enzymes"/>
    <property type="match status" value="1"/>
</dbReference>
<dbReference type="InterPro" id="IPR050377">
    <property type="entry name" value="Radical_SAM_PqqE_MftC-like"/>
</dbReference>
<name>A0A1V3WFL3_MYCKA</name>
<evidence type="ECO:0000256" key="4">
    <source>
        <dbReference type="ARBA" id="ARBA00023014"/>
    </source>
</evidence>
<proteinExistence type="predicted"/>
<dbReference type="EMBL" id="MVBM01000010">
    <property type="protein sequence ID" value="OOK65740.1"/>
    <property type="molecule type" value="Genomic_DNA"/>
</dbReference>
<evidence type="ECO:0000256" key="2">
    <source>
        <dbReference type="ARBA" id="ARBA00022723"/>
    </source>
</evidence>
<keyword evidence="3" id="KW-0408">Iron</keyword>
<dbReference type="GO" id="GO:0051536">
    <property type="term" value="F:iron-sulfur cluster binding"/>
    <property type="evidence" value="ECO:0007669"/>
    <property type="project" value="UniProtKB-KW"/>
</dbReference>
<evidence type="ECO:0000256" key="1">
    <source>
        <dbReference type="ARBA" id="ARBA00022691"/>
    </source>
</evidence>
<protein>
    <submittedName>
        <fullName evidence="6">Radical SAM superfamily protein</fullName>
    </submittedName>
</protein>
<accession>A0A1V3WFL3</accession>
<keyword evidence="2" id="KW-0479">Metal-binding</keyword>
<dbReference type="InterPro" id="IPR013785">
    <property type="entry name" value="Aldolase_TIM"/>
</dbReference>
<dbReference type="PANTHER" id="PTHR11228:SF22">
    <property type="entry name" value="PEPTIDE BIOSYNTHESIS PROTEIN YYDG-RELATED"/>
    <property type="match status" value="1"/>
</dbReference>
<dbReference type="InterPro" id="IPR058240">
    <property type="entry name" value="rSAM_sf"/>
</dbReference>
<dbReference type="Pfam" id="PF04055">
    <property type="entry name" value="Radical_SAM"/>
    <property type="match status" value="1"/>
</dbReference>
<evidence type="ECO:0000256" key="3">
    <source>
        <dbReference type="ARBA" id="ARBA00023004"/>
    </source>
</evidence>
<dbReference type="SFLD" id="SFLDG01067">
    <property type="entry name" value="SPASM/twitch_domain_containing"/>
    <property type="match status" value="1"/>
</dbReference>
<comment type="caution">
    <text evidence="6">The sequence shown here is derived from an EMBL/GenBank/DDBJ whole genome shotgun (WGS) entry which is preliminary data.</text>
</comment>
<dbReference type="AlphaFoldDB" id="A0A1V3WFL3"/>
<reference evidence="6 7" key="1">
    <citation type="submission" date="2017-02" db="EMBL/GenBank/DDBJ databases">
        <title>Complete genome sequences of Mycobacterium kansasii strains isolated from rhesus macaques.</title>
        <authorList>
            <person name="Panda A."/>
            <person name="Nagaraj S."/>
            <person name="Zhao X."/>
            <person name="Tettelin H."/>
            <person name="Detolla L.J."/>
        </authorList>
    </citation>
    <scope>NUCLEOTIDE SEQUENCE [LARGE SCALE GENOMIC DNA]</scope>
    <source>
        <strain evidence="6 7">11-3813</strain>
    </source>
</reference>
<dbReference type="Gene3D" id="3.20.20.70">
    <property type="entry name" value="Aldolase class I"/>
    <property type="match status" value="1"/>
</dbReference>
<dbReference type="GO" id="GO:0003824">
    <property type="term" value="F:catalytic activity"/>
    <property type="evidence" value="ECO:0007669"/>
    <property type="project" value="InterPro"/>
</dbReference>
<sequence>MILDLMRQVGGLAQGATVEVAVSSHHDRELAEKWCARTGNTLVSTDLDDAGVGAVVVRRGHPPDPAEVLGADRLPGVRLWLYTNFHCNLSCDYCCVSSSPQAAHRELGSERIGRIVGEAARWGVRELFLTGGEPFLLPDIATIISACVETLPTTVLTNGMVFKGRAAGPWIPCPGMGSHCRSAWTRRRRTCTTRTAAPVRGKRRLPESVSRYRWVSGYAWPRQSPPPRPANWPHFTSSSMRSVSQARISWCGRSPWKVLRPRGCRCAANRSFRR</sequence>
<feature type="domain" description="Radical SAM core" evidence="5">
    <location>
        <begin position="86"/>
        <end position="162"/>
    </location>
</feature>
<gene>
    <name evidence="6" type="ORF">BZL30_8804</name>
</gene>
<organism evidence="6 7">
    <name type="scientific">Mycobacterium kansasii</name>
    <dbReference type="NCBI Taxonomy" id="1768"/>
    <lineage>
        <taxon>Bacteria</taxon>
        <taxon>Bacillati</taxon>
        <taxon>Actinomycetota</taxon>
        <taxon>Actinomycetes</taxon>
        <taxon>Mycobacteriales</taxon>
        <taxon>Mycobacteriaceae</taxon>
        <taxon>Mycobacterium</taxon>
    </lineage>
</organism>
<evidence type="ECO:0000259" key="5">
    <source>
        <dbReference type="Pfam" id="PF04055"/>
    </source>
</evidence>
<dbReference type="GO" id="GO:0046872">
    <property type="term" value="F:metal ion binding"/>
    <property type="evidence" value="ECO:0007669"/>
    <property type="project" value="UniProtKB-KW"/>
</dbReference>
<dbReference type="CDD" id="cd01335">
    <property type="entry name" value="Radical_SAM"/>
    <property type="match status" value="1"/>
</dbReference>